<organism evidence="1 2">
    <name type="scientific">Nitrospira tepida</name>
    <dbReference type="NCBI Taxonomy" id="2973512"/>
    <lineage>
        <taxon>Bacteria</taxon>
        <taxon>Pseudomonadati</taxon>
        <taxon>Nitrospirota</taxon>
        <taxon>Nitrospiria</taxon>
        <taxon>Nitrospirales</taxon>
        <taxon>Nitrospiraceae</taxon>
        <taxon>Nitrospira</taxon>
    </lineage>
</organism>
<dbReference type="CDD" id="cd02440">
    <property type="entry name" value="AdoMet_MTases"/>
    <property type="match status" value="1"/>
</dbReference>
<evidence type="ECO:0000313" key="2">
    <source>
        <dbReference type="Proteomes" id="UP001179121"/>
    </source>
</evidence>
<dbReference type="RefSeq" id="WP_289269407.1">
    <property type="nucleotide sequence ID" value="NZ_OX365700.1"/>
</dbReference>
<reference evidence="1" key="1">
    <citation type="submission" date="2022-10" db="EMBL/GenBank/DDBJ databases">
        <authorList>
            <person name="Koch H."/>
        </authorList>
    </citation>
    <scope>NUCLEOTIDE SEQUENCE</scope>
    <source>
        <strain evidence="1">DNF</strain>
    </source>
</reference>
<dbReference type="Gene3D" id="3.40.50.150">
    <property type="entry name" value="Vaccinia Virus protein VP39"/>
    <property type="match status" value="1"/>
</dbReference>
<keyword evidence="2" id="KW-1185">Reference proteome</keyword>
<dbReference type="EMBL" id="OX365700">
    <property type="protein sequence ID" value="CAI4032689.1"/>
    <property type="molecule type" value="Genomic_DNA"/>
</dbReference>
<sequence length="265" mass="29431">MVEQAQADIRRISAPGIFEKVIEILSARGPLDGKRILDAPAGEGAFAQTLLRRRLGLEISCGDLDPQQFKLREVACAKVDLNRTLPFADRSFDLYTCIEGIEHLENPFHLVREANRVLRPGGSLVVTTPNVASIRSRLQYLLYGAPNTFDYMAGPAWHINPVSYIELRHILENNGFVVQTVETNELSKTGSWLHQCLKPLIRSRGRSWVKNNPKAAQVRSVLLDDKLLFGDILIVQAVKIDAVPGLVAEKGIVASEVHVSPHDSR</sequence>
<dbReference type="KEGG" id="nti:DNFV4_03119"/>
<dbReference type="Proteomes" id="UP001179121">
    <property type="component" value="Chromosome"/>
</dbReference>
<dbReference type="SUPFAM" id="SSF53335">
    <property type="entry name" value="S-adenosyl-L-methionine-dependent methyltransferases"/>
    <property type="match status" value="1"/>
</dbReference>
<dbReference type="GO" id="GO:0008168">
    <property type="term" value="F:methyltransferase activity"/>
    <property type="evidence" value="ECO:0007669"/>
    <property type="project" value="UniProtKB-KW"/>
</dbReference>
<keyword evidence="1" id="KW-0489">Methyltransferase</keyword>
<dbReference type="InterPro" id="IPR029063">
    <property type="entry name" value="SAM-dependent_MTases_sf"/>
</dbReference>
<name>A0AA86TDL5_9BACT</name>
<evidence type="ECO:0000313" key="1">
    <source>
        <dbReference type="EMBL" id="CAI4032689.1"/>
    </source>
</evidence>
<protein>
    <submittedName>
        <fullName evidence="1">Class I SAM-dependent methyltransferase</fullName>
    </submittedName>
</protein>
<dbReference type="Pfam" id="PF13489">
    <property type="entry name" value="Methyltransf_23"/>
    <property type="match status" value="1"/>
</dbReference>
<proteinExistence type="predicted"/>
<keyword evidence="1" id="KW-0808">Transferase</keyword>
<dbReference type="GO" id="GO:0032259">
    <property type="term" value="P:methylation"/>
    <property type="evidence" value="ECO:0007669"/>
    <property type="project" value="UniProtKB-KW"/>
</dbReference>
<dbReference type="AlphaFoldDB" id="A0AA86TDL5"/>
<gene>
    <name evidence="1" type="ORF">DNFV4_03119</name>
</gene>
<dbReference type="PANTHER" id="PTHR43591">
    <property type="entry name" value="METHYLTRANSFERASE"/>
    <property type="match status" value="1"/>
</dbReference>
<accession>A0AA86TDL5</accession>